<proteinExistence type="predicted"/>
<dbReference type="OrthoDB" id="422637at2759"/>
<keyword evidence="1" id="KW-1185">Reference proteome</keyword>
<dbReference type="GeneID" id="103702981"/>
<sequence length="145" mass="16444">MEIIVKIVEIIGLHLYQPAGLLVLLSRSHLVREDAESIAFYGGEDSCSLPFSQALRSEDESDKPKKSTVDGLIPMLKVVWVGDVLCCFNGLDSIYEWSVVLSLGEQWRLHLLFCYSQSQNWFYWMSAQDDTNVVCCDSQPSFTLE</sequence>
<evidence type="ECO:0000313" key="1">
    <source>
        <dbReference type="Proteomes" id="UP000228380"/>
    </source>
</evidence>
<accession>A0A8B7MTB2</accession>
<reference evidence="1" key="1">
    <citation type="journal article" date="2019" name="Nat. Commun.">
        <title>Genome-wide association mapping of date palm fruit traits.</title>
        <authorList>
            <person name="Hazzouri K.M."/>
            <person name="Gros-Balthazard M."/>
            <person name="Flowers J.M."/>
            <person name="Copetti D."/>
            <person name="Lemansour A."/>
            <person name="Lebrun M."/>
            <person name="Masmoudi K."/>
            <person name="Ferrand S."/>
            <person name="Dhar M.I."/>
            <person name="Fresquez Z.A."/>
            <person name="Rosas U."/>
            <person name="Zhang J."/>
            <person name="Talag J."/>
            <person name="Lee S."/>
            <person name="Kudrna D."/>
            <person name="Powell R.F."/>
            <person name="Leitch I.J."/>
            <person name="Krueger R.R."/>
            <person name="Wing R.A."/>
            <person name="Amiri K.M.A."/>
            <person name="Purugganan M.D."/>
        </authorList>
    </citation>
    <scope>NUCLEOTIDE SEQUENCE [LARGE SCALE GENOMIC DNA]</scope>
    <source>
        <strain evidence="1">cv. Khalas</strain>
    </source>
</reference>
<dbReference type="Proteomes" id="UP000228380">
    <property type="component" value="Chromosome 8"/>
</dbReference>
<dbReference type="AlphaFoldDB" id="A0A8B7MTB2"/>
<dbReference type="RefSeq" id="XP_017697293.2">
    <property type="nucleotide sequence ID" value="XM_017841804.3"/>
</dbReference>
<protein>
    <submittedName>
        <fullName evidence="2">Uncharacterized protein LOC103702981 isoform X1</fullName>
    </submittedName>
</protein>
<organism evidence="1 2">
    <name type="scientific">Phoenix dactylifera</name>
    <name type="common">Date palm</name>
    <dbReference type="NCBI Taxonomy" id="42345"/>
    <lineage>
        <taxon>Eukaryota</taxon>
        <taxon>Viridiplantae</taxon>
        <taxon>Streptophyta</taxon>
        <taxon>Embryophyta</taxon>
        <taxon>Tracheophyta</taxon>
        <taxon>Spermatophyta</taxon>
        <taxon>Magnoliopsida</taxon>
        <taxon>Liliopsida</taxon>
        <taxon>Arecaceae</taxon>
        <taxon>Coryphoideae</taxon>
        <taxon>Phoeniceae</taxon>
        <taxon>Phoenix</taxon>
    </lineage>
</organism>
<evidence type="ECO:0000313" key="2">
    <source>
        <dbReference type="RefSeq" id="XP_017697293.2"/>
    </source>
</evidence>
<gene>
    <name evidence="2" type="primary">LOC103702981</name>
</gene>
<name>A0A8B7MTB2_PHODC</name>
<reference evidence="2" key="2">
    <citation type="submission" date="2025-08" db="UniProtKB">
        <authorList>
            <consortium name="RefSeq"/>
        </authorList>
    </citation>
    <scope>IDENTIFICATION</scope>
    <source>
        <tissue evidence="2">Young leaves</tissue>
    </source>
</reference>